<reference evidence="9" key="1">
    <citation type="submission" date="2021-03" db="EMBL/GenBank/DDBJ databases">
        <authorList>
            <consortium name="Genoscope - CEA"/>
            <person name="William W."/>
        </authorList>
    </citation>
    <scope>NUCLEOTIDE SEQUENCE</scope>
    <source>
        <strain evidence="9">Doubled-haploid Pahang</strain>
    </source>
</reference>
<dbReference type="Pfam" id="PF00004">
    <property type="entry name" value="AAA"/>
    <property type="match status" value="1"/>
</dbReference>
<dbReference type="FunCoup" id="A0A804I8L6">
    <property type="interactions" value="1273"/>
</dbReference>
<feature type="signal peptide" evidence="7">
    <location>
        <begin position="1"/>
        <end position="25"/>
    </location>
</feature>
<keyword evidence="5" id="KW-0067">ATP-binding</keyword>
<dbReference type="EnsemblPlants" id="Ma03_t05100.1">
    <property type="protein sequence ID" value="Ma03_p05100.1"/>
    <property type="gene ID" value="Ma03_g05100"/>
</dbReference>
<dbReference type="GO" id="GO:0016887">
    <property type="term" value="F:ATP hydrolysis activity"/>
    <property type="evidence" value="ECO:0007669"/>
    <property type="project" value="InterPro"/>
</dbReference>
<keyword evidence="5" id="KW-0547">Nucleotide-binding</keyword>
<dbReference type="GO" id="GO:0005524">
    <property type="term" value="F:ATP binding"/>
    <property type="evidence" value="ECO:0007669"/>
    <property type="project" value="UniProtKB-KW"/>
</dbReference>
<comment type="similarity">
    <text evidence="2">Belongs to the AAA ATPase family. BCS1 subfamily.</text>
</comment>
<dbReference type="InterPro" id="IPR003593">
    <property type="entry name" value="AAA+_ATPase"/>
</dbReference>
<evidence type="ECO:0000256" key="5">
    <source>
        <dbReference type="RuleBase" id="RU003651"/>
    </source>
</evidence>
<gene>
    <name evidence="9" type="ORF">GSMUA_207930.1</name>
</gene>
<dbReference type="SUPFAM" id="SSF52540">
    <property type="entry name" value="P-loop containing nucleoside triphosphate hydrolases"/>
    <property type="match status" value="1"/>
</dbReference>
<evidence type="ECO:0000313" key="10">
    <source>
        <dbReference type="EnsemblPlants" id="Ma03_p05100.1"/>
    </source>
</evidence>
<dbReference type="InterPro" id="IPR050747">
    <property type="entry name" value="Mitochondrial_chaperone_BCS1"/>
</dbReference>
<evidence type="ECO:0000256" key="6">
    <source>
        <dbReference type="SAM" id="MobiDB-lite"/>
    </source>
</evidence>
<dbReference type="InterPro" id="IPR025753">
    <property type="entry name" value="AAA_N_dom"/>
</dbReference>
<dbReference type="Proteomes" id="UP000012960">
    <property type="component" value="Unplaced"/>
</dbReference>
<keyword evidence="11" id="KW-1185">Reference proteome</keyword>
<dbReference type="AlphaFoldDB" id="A0A804I8L6"/>
<organism evidence="10 11">
    <name type="scientific">Musa acuminata subsp. malaccensis</name>
    <name type="common">Wild banana</name>
    <name type="synonym">Musa malaccensis</name>
    <dbReference type="NCBI Taxonomy" id="214687"/>
    <lineage>
        <taxon>Eukaryota</taxon>
        <taxon>Viridiplantae</taxon>
        <taxon>Streptophyta</taxon>
        <taxon>Embryophyta</taxon>
        <taxon>Tracheophyta</taxon>
        <taxon>Spermatophyta</taxon>
        <taxon>Magnoliopsida</taxon>
        <taxon>Liliopsida</taxon>
        <taxon>Zingiberales</taxon>
        <taxon>Musaceae</taxon>
        <taxon>Musa</taxon>
    </lineage>
</organism>
<evidence type="ECO:0000256" key="3">
    <source>
        <dbReference type="ARBA" id="ARBA00022842"/>
    </source>
</evidence>
<evidence type="ECO:0000259" key="8">
    <source>
        <dbReference type="SMART" id="SM00382"/>
    </source>
</evidence>
<dbReference type="EMBL" id="HG996468">
    <property type="protein sequence ID" value="CAG1849207.1"/>
    <property type="molecule type" value="Genomic_DNA"/>
</dbReference>
<accession>A0A804I8L6</accession>
<dbReference type="Gene3D" id="3.40.50.300">
    <property type="entry name" value="P-loop containing nucleotide triphosphate hydrolases"/>
    <property type="match status" value="1"/>
</dbReference>
<dbReference type="InterPro" id="IPR003959">
    <property type="entry name" value="ATPase_AAA_core"/>
</dbReference>
<protein>
    <submittedName>
        <fullName evidence="9">(wild Malaysian banana) hypothetical protein</fullName>
    </submittedName>
</protein>
<evidence type="ECO:0000256" key="7">
    <source>
        <dbReference type="SAM" id="SignalP"/>
    </source>
</evidence>
<dbReference type="PROSITE" id="PS00674">
    <property type="entry name" value="AAA"/>
    <property type="match status" value="1"/>
</dbReference>
<comment type="catalytic activity">
    <reaction evidence="4">
        <text>ATP + H2O = ADP + phosphate + H(+)</text>
        <dbReference type="Rhea" id="RHEA:13065"/>
        <dbReference type="ChEBI" id="CHEBI:15377"/>
        <dbReference type="ChEBI" id="CHEBI:15378"/>
        <dbReference type="ChEBI" id="CHEBI:30616"/>
        <dbReference type="ChEBI" id="CHEBI:43474"/>
        <dbReference type="ChEBI" id="CHEBI:456216"/>
    </reaction>
</comment>
<dbReference type="OMA" id="WTSHAFA"/>
<dbReference type="InterPro" id="IPR003960">
    <property type="entry name" value="ATPase_AAA_CS"/>
</dbReference>
<reference evidence="10" key="2">
    <citation type="submission" date="2021-05" db="UniProtKB">
        <authorList>
            <consortium name="EnsemblPlants"/>
        </authorList>
    </citation>
    <scope>IDENTIFICATION</scope>
    <source>
        <strain evidence="10">subsp. malaccensis</strain>
    </source>
</reference>
<dbReference type="OrthoDB" id="10251412at2759"/>
<dbReference type="CDD" id="cd19510">
    <property type="entry name" value="RecA-like_BCS1"/>
    <property type="match status" value="1"/>
</dbReference>
<comment type="cofactor">
    <cofactor evidence="1">
        <name>Mg(2+)</name>
        <dbReference type="ChEBI" id="CHEBI:18420"/>
    </cofactor>
</comment>
<dbReference type="Pfam" id="PF14363">
    <property type="entry name" value="AAA_assoc"/>
    <property type="match status" value="1"/>
</dbReference>
<feature type="region of interest" description="Disordered" evidence="6">
    <location>
        <begin position="461"/>
        <end position="481"/>
    </location>
</feature>
<dbReference type="Gene3D" id="6.10.280.40">
    <property type="match status" value="1"/>
</dbReference>
<dbReference type="GO" id="GO:0006950">
    <property type="term" value="P:response to stress"/>
    <property type="evidence" value="ECO:0007669"/>
    <property type="project" value="UniProtKB-ARBA"/>
</dbReference>
<dbReference type="SMART" id="SM00382">
    <property type="entry name" value="AAA"/>
    <property type="match status" value="1"/>
</dbReference>
<evidence type="ECO:0000256" key="2">
    <source>
        <dbReference type="ARBA" id="ARBA00007448"/>
    </source>
</evidence>
<proteinExistence type="inferred from homology"/>
<evidence type="ECO:0000256" key="1">
    <source>
        <dbReference type="ARBA" id="ARBA00001946"/>
    </source>
</evidence>
<sequence>MALEWEWNSIWQLFATLVFLRTAYRDFLPPELHHFVGFLLRGLMTRFNADIKIIVDEYDGSCSNELYSAAQAYLGSHCLDDARVVRLSKRHDCPLPTASLPSYHTTHDSFQGIPLQWSSVVERASASSSSPFRSSSLSSDHRYLELSFHSRHREAVRSQYIPHVLAEAERIRLRARERRLYTNRSVVFGDDHRNPWSPAPFSHPSTFDTLAIDPVLRDEIRDDLLRFVSRRNYYSRVGRAWKRGYFLYGPPGTGKTSLVAAIANLLEFDVYDLELTAVHSNTALRRLLVSTNPKSVVVIEDVDCSLDLSDRKKKKKKKSKPDSETDEREMDPSEGGVGSWTSSVNLSGVLNFVDGLWSSCVGERLMIFTTNHPERLDPALLRPGRMDRKIHLSYCCPAAFRMLASNYLEIGEEHELMAEAEALLGEVDMTPAEIAEVFMRCDGEGKGADAAMEKVIGEMRQRRKAAAASPPERGPAALGMENGFLIGCDDDAH</sequence>
<name>A0A804I8L6_MUSAM</name>
<dbReference type="PANTHER" id="PTHR23070">
    <property type="entry name" value="BCS1 AAA-TYPE ATPASE"/>
    <property type="match status" value="1"/>
</dbReference>
<keyword evidence="3" id="KW-0460">Magnesium</keyword>
<feature type="domain" description="AAA+ ATPase" evidence="8">
    <location>
        <begin position="241"/>
        <end position="396"/>
    </location>
</feature>
<feature type="region of interest" description="Disordered" evidence="6">
    <location>
        <begin position="313"/>
        <end position="339"/>
    </location>
</feature>
<dbReference type="Gramene" id="Ma03_t05100.1">
    <property type="protein sequence ID" value="Ma03_p05100.1"/>
    <property type="gene ID" value="Ma03_g05100"/>
</dbReference>
<feature type="chain" id="PRO_5033611184" evidence="7">
    <location>
        <begin position="26"/>
        <end position="493"/>
    </location>
</feature>
<dbReference type="InterPro" id="IPR058017">
    <property type="entry name" value="At3g28540-like_C"/>
</dbReference>
<evidence type="ECO:0000313" key="9">
    <source>
        <dbReference type="EMBL" id="CAG1849207.1"/>
    </source>
</evidence>
<evidence type="ECO:0000313" key="11">
    <source>
        <dbReference type="Proteomes" id="UP000012960"/>
    </source>
</evidence>
<dbReference type="InParanoid" id="A0A804I8L6"/>
<dbReference type="InterPro" id="IPR027417">
    <property type="entry name" value="P-loop_NTPase"/>
</dbReference>
<evidence type="ECO:0000256" key="4">
    <source>
        <dbReference type="ARBA" id="ARBA00049360"/>
    </source>
</evidence>
<dbReference type="Pfam" id="PF25568">
    <property type="entry name" value="AAA_lid_At3g28540"/>
    <property type="match status" value="1"/>
</dbReference>
<keyword evidence="7" id="KW-0732">Signal</keyword>